<dbReference type="Proteomes" id="UP000593560">
    <property type="component" value="Unassembled WGS sequence"/>
</dbReference>
<evidence type="ECO:0000313" key="1">
    <source>
        <dbReference type="EMBL" id="MBA0800206.1"/>
    </source>
</evidence>
<evidence type="ECO:0000313" key="2">
    <source>
        <dbReference type="Proteomes" id="UP000593560"/>
    </source>
</evidence>
<dbReference type="EMBL" id="JABFAD010000006">
    <property type="protein sequence ID" value="MBA0800206.1"/>
    <property type="molecule type" value="Genomic_DNA"/>
</dbReference>
<comment type="caution">
    <text evidence="1">The sequence shown here is derived from an EMBL/GenBank/DDBJ whole genome shotgun (WGS) entry which is preliminary data.</text>
</comment>
<protein>
    <submittedName>
        <fullName evidence="1">Uncharacterized protein</fullName>
    </submittedName>
</protein>
<proteinExistence type="predicted"/>
<gene>
    <name evidence="1" type="ORF">Gohar_010655</name>
</gene>
<feature type="non-terminal residue" evidence="1">
    <location>
        <position position="32"/>
    </location>
</feature>
<keyword evidence="2" id="KW-1185">Reference proteome</keyword>
<organism evidence="1 2">
    <name type="scientific">Gossypium harknessii</name>
    <dbReference type="NCBI Taxonomy" id="34285"/>
    <lineage>
        <taxon>Eukaryota</taxon>
        <taxon>Viridiplantae</taxon>
        <taxon>Streptophyta</taxon>
        <taxon>Embryophyta</taxon>
        <taxon>Tracheophyta</taxon>
        <taxon>Spermatophyta</taxon>
        <taxon>Magnoliopsida</taxon>
        <taxon>eudicotyledons</taxon>
        <taxon>Gunneridae</taxon>
        <taxon>Pentapetalae</taxon>
        <taxon>rosids</taxon>
        <taxon>malvids</taxon>
        <taxon>Malvales</taxon>
        <taxon>Malvaceae</taxon>
        <taxon>Malvoideae</taxon>
        <taxon>Gossypium</taxon>
    </lineage>
</organism>
<name>A0A7J9GRK1_9ROSI</name>
<sequence length="32" mass="3677">MALSGDEVLHTFEEPPLEIEEILKEKFCSDNI</sequence>
<accession>A0A7J9GRK1</accession>
<reference evidence="1 2" key="1">
    <citation type="journal article" date="2019" name="Genome Biol. Evol.">
        <title>Insights into the evolution of the New World diploid cottons (Gossypium, subgenus Houzingenia) based on genome sequencing.</title>
        <authorList>
            <person name="Grover C.E."/>
            <person name="Arick M.A. 2nd"/>
            <person name="Thrash A."/>
            <person name="Conover J.L."/>
            <person name="Sanders W.S."/>
            <person name="Peterson D.G."/>
            <person name="Frelichowski J.E."/>
            <person name="Scheffler J.A."/>
            <person name="Scheffler B.E."/>
            <person name="Wendel J.F."/>
        </authorList>
    </citation>
    <scope>NUCLEOTIDE SEQUENCE [LARGE SCALE GENOMIC DNA]</scope>
    <source>
        <strain evidence="1">0</strain>
        <tissue evidence="1">Leaf</tissue>
    </source>
</reference>
<dbReference type="AlphaFoldDB" id="A0A7J9GRK1"/>